<dbReference type="SMART" id="SM00315">
    <property type="entry name" value="RGS"/>
    <property type="match status" value="1"/>
</dbReference>
<dbReference type="STRING" id="391595.RLO149_c033480"/>
<dbReference type="HOGENOM" id="CLU_1331111_0_0_5"/>
<protein>
    <recommendedName>
        <fullName evidence="2">RGS domain-containing protein</fullName>
    </recommendedName>
</protein>
<gene>
    <name evidence="3" type="ordered locus">RLO149_c033480</name>
</gene>
<dbReference type="SUPFAM" id="SSF48097">
    <property type="entry name" value="Regulator of G-protein signaling, RGS"/>
    <property type="match status" value="1"/>
</dbReference>
<dbReference type="KEGG" id="rli:RLO149_c033480"/>
<evidence type="ECO:0000313" key="3">
    <source>
        <dbReference type="EMBL" id="AEI95289.1"/>
    </source>
</evidence>
<evidence type="ECO:0000256" key="1">
    <source>
        <dbReference type="SAM" id="MobiDB-lite"/>
    </source>
</evidence>
<keyword evidence="4" id="KW-1185">Reference proteome</keyword>
<evidence type="ECO:0000313" key="4">
    <source>
        <dbReference type="Proteomes" id="UP000001353"/>
    </source>
</evidence>
<dbReference type="Proteomes" id="UP000001353">
    <property type="component" value="Chromosome"/>
</dbReference>
<feature type="region of interest" description="Disordered" evidence="1">
    <location>
        <begin position="30"/>
        <end position="49"/>
    </location>
</feature>
<dbReference type="Gene3D" id="1.10.167.10">
    <property type="entry name" value="Regulator of G-protein Signalling 4, domain 2"/>
    <property type="match status" value="1"/>
</dbReference>
<feature type="domain" description="RGS" evidence="2">
    <location>
        <begin position="66"/>
        <end position="194"/>
    </location>
</feature>
<dbReference type="InterPro" id="IPR036305">
    <property type="entry name" value="RGS_sf"/>
</dbReference>
<dbReference type="InterPro" id="IPR016137">
    <property type="entry name" value="RGS"/>
</dbReference>
<evidence type="ECO:0000259" key="2">
    <source>
        <dbReference type="PROSITE" id="PS50132"/>
    </source>
</evidence>
<dbReference type="EMBL" id="CP002623">
    <property type="protein sequence ID" value="AEI95289.1"/>
    <property type="molecule type" value="Genomic_DNA"/>
</dbReference>
<dbReference type="AlphaFoldDB" id="F7ZL83"/>
<proteinExistence type="predicted"/>
<accession>F7ZL83</accession>
<dbReference type="PROSITE" id="PS50132">
    <property type="entry name" value="RGS"/>
    <property type="match status" value="1"/>
</dbReference>
<name>F7ZL83_ROSLO</name>
<dbReference type="InterPro" id="IPR044926">
    <property type="entry name" value="RGS_subdomain_2"/>
</dbReference>
<dbReference type="Pfam" id="PF00615">
    <property type="entry name" value="RGS"/>
    <property type="match status" value="1"/>
</dbReference>
<dbReference type="CDD" id="cd08734">
    <property type="entry name" value="RGS-like_1"/>
    <property type="match status" value="1"/>
</dbReference>
<organism evidence="3 4">
    <name type="scientific">Roseobacter litoralis (strain ATCC 49566 / DSM 6996 / JCM 21268 / NBRC 15278 / OCh 149)</name>
    <dbReference type="NCBI Taxonomy" id="391595"/>
    <lineage>
        <taxon>Bacteria</taxon>
        <taxon>Pseudomonadati</taxon>
        <taxon>Pseudomonadota</taxon>
        <taxon>Alphaproteobacteria</taxon>
        <taxon>Rhodobacterales</taxon>
        <taxon>Roseobacteraceae</taxon>
        <taxon>Roseobacter</taxon>
    </lineage>
</organism>
<sequence>MVQFQHDADQSPATQQLHAVQRRANGVIQRAVDSSHGSSKRHANQSPTVQLAQTIQAKRLAPSDVSFELIFQDQALYKAFYAQCESEYVQENLHFLDLAKRNNYKSNLKIIIDEFIRTGSPQQVNVSGAMRANLINAAAPLMTEGEDAKKAVNFTKAFARVDRAMSPIITEICNILQFDAFLRFKKTRAFRVACGAPRRKRGEMRL</sequence>
<reference evidence="3 4" key="1">
    <citation type="journal article" date="2011" name="BMC Genomics">
        <title>Comparative genome analysis and genome-guided physiological analysis of Roseobacter litoralis.</title>
        <authorList>
            <person name="Kalhoefer D."/>
            <person name="Thole S."/>
            <person name="Voget S."/>
            <person name="Lehmann R."/>
            <person name="Liesegang H."/>
            <person name="Wollher A."/>
            <person name="Daniel R."/>
            <person name="Simon M."/>
            <person name="Brinkhoff T."/>
        </authorList>
    </citation>
    <scope>NUCLEOTIDE SEQUENCE [LARGE SCALE GENOMIC DNA]</scope>
    <source>
        <strain evidence="4">ATCC 49566 / DSM 6996 / JCM 21268 / NBRC 15278 / OCh 149</strain>
    </source>
</reference>